<sequence>MTTPTAAKPRTWKASTMPHTPPARPAAPADPRSPPSPTAEPAGEAVFLHPGDWHFGDSQTRIRTLLGSCVSITLWHPQARVGGMCHYLLAQRTPHRGESLSGRYGDEAMLLLLREILATGLPLLEFQARLIGGASMLLSRERKLSHDVPSRNIQQARSMVKQLGLKLLAEDLGGNCPRLVLFDVSSGNVWIKQSQEAELEQAPNTRTRK</sequence>
<dbReference type="GeneID" id="68843120"/>
<protein>
    <recommendedName>
        <fullName evidence="3">Probable chemoreceptor glutamine deamidase CheD</fullName>
        <ecNumber evidence="3">3.5.1.44</ecNumber>
    </recommendedName>
</protein>
<comment type="similarity">
    <text evidence="3">Belongs to the CheD family.</text>
</comment>
<dbReference type="InterPro" id="IPR038592">
    <property type="entry name" value="CheD-like_sf"/>
</dbReference>
<keyword evidence="1 3" id="KW-0145">Chemotaxis</keyword>
<dbReference type="PANTHER" id="PTHR35147:SF3">
    <property type="entry name" value="CHEMORECEPTOR GLUTAMINE DEAMIDASE CHED 1-RELATED"/>
    <property type="match status" value="1"/>
</dbReference>
<comment type="caution">
    <text evidence="5">The sequence shown here is derived from an EMBL/GenBank/DDBJ whole genome shotgun (WGS) entry which is preliminary data.</text>
</comment>
<name>A0ABV0CPV5_9NEIS</name>
<dbReference type="PANTHER" id="PTHR35147">
    <property type="entry name" value="CHEMORECEPTOR GLUTAMINE DEAMIDASE CHED-RELATED"/>
    <property type="match status" value="1"/>
</dbReference>
<evidence type="ECO:0000313" key="5">
    <source>
        <dbReference type="EMBL" id="MEN7432089.1"/>
    </source>
</evidence>
<reference evidence="5 6" key="1">
    <citation type="submission" date="2023-12" db="EMBL/GenBank/DDBJ databases">
        <title>Chromobacterium sp. strain TRC.1.1.SA producing antimicrobial pigment.</title>
        <authorList>
            <person name="Verma N."/>
            <person name="Choksket S."/>
            <person name="Pinnaka A.K."/>
            <person name="Korpole S."/>
        </authorList>
    </citation>
    <scope>NUCLEOTIDE SEQUENCE [LARGE SCALE GENOMIC DNA]</scope>
    <source>
        <strain evidence="5 6">TRC1.1.SA</strain>
    </source>
</reference>
<evidence type="ECO:0000313" key="6">
    <source>
        <dbReference type="Proteomes" id="UP001405405"/>
    </source>
</evidence>
<evidence type="ECO:0000256" key="1">
    <source>
        <dbReference type="ARBA" id="ARBA00022500"/>
    </source>
</evidence>
<gene>
    <name evidence="3" type="primary">cheD</name>
    <name evidence="5" type="ORF">VA599_15150</name>
</gene>
<dbReference type="InterPro" id="IPR005659">
    <property type="entry name" value="Chemorcpt_Glu_NH3ase_CheD"/>
</dbReference>
<dbReference type="HAMAP" id="MF_01440">
    <property type="entry name" value="CheD"/>
    <property type="match status" value="1"/>
</dbReference>
<dbReference type="CDD" id="cd16352">
    <property type="entry name" value="CheD"/>
    <property type="match status" value="1"/>
</dbReference>
<dbReference type="Gene3D" id="3.30.1330.200">
    <property type="match status" value="1"/>
</dbReference>
<dbReference type="Pfam" id="PF03975">
    <property type="entry name" value="CheD"/>
    <property type="match status" value="1"/>
</dbReference>
<organism evidence="5 6">
    <name type="scientific">Chromobacterium indicum</name>
    <dbReference type="NCBI Taxonomy" id="3110228"/>
    <lineage>
        <taxon>Bacteria</taxon>
        <taxon>Pseudomonadati</taxon>
        <taxon>Pseudomonadota</taxon>
        <taxon>Betaproteobacteria</taxon>
        <taxon>Neisseriales</taxon>
        <taxon>Chromobacteriaceae</taxon>
        <taxon>Chromobacterium</taxon>
    </lineage>
</organism>
<evidence type="ECO:0000256" key="3">
    <source>
        <dbReference type="HAMAP-Rule" id="MF_01440"/>
    </source>
</evidence>
<dbReference type="SUPFAM" id="SSF64438">
    <property type="entry name" value="CNF1/YfiH-like putative cysteine hydrolases"/>
    <property type="match status" value="1"/>
</dbReference>
<keyword evidence="2 3" id="KW-0378">Hydrolase</keyword>
<dbReference type="EMBL" id="JAYFSJ010000010">
    <property type="protein sequence ID" value="MEN7432089.1"/>
    <property type="molecule type" value="Genomic_DNA"/>
</dbReference>
<proteinExistence type="inferred from homology"/>
<comment type="function">
    <text evidence="3">Probably deamidates glutamine residues to glutamate on methyl-accepting chemotaxis receptors (MCPs), playing an important role in chemotaxis.</text>
</comment>
<evidence type="ECO:0000256" key="4">
    <source>
        <dbReference type="SAM" id="MobiDB-lite"/>
    </source>
</evidence>
<comment type="catalytic activity">
    <reaction evidence="3">
        <text>L-glutaminyl-[protein] + H2O = L-glutamyl-[protein] + NH4(+)</text>
        <dbReference type="Rhea" id="RHEA:16441"/>
        <dbReference type="Rhea" id="RHEA-COMP:10207"/>
        <dbReference type="Rhea" id="RHEA-COMP:10208"/>
        <dbReference type="ChEBI" id="CHEBI:15377"/>
        <dbReference type="ChEBI" id="CHEBI:28938"/>
        <dbReference type="ChEBI" id="CHEBI:29973"/>
        <dbReference type="ChEBI" id="CHEBI:30011"/>
        <dbReference type="EC" id="3.5.1.44"/>
    </reaction>
</comment>
<dbReference type="RefSeq" id="WP_231153066.1">
    <property type="nucleotide sequence ID" value="NZ_JAYFSJ010000010.1"/>
</dbReference>
<dbReference type="InterPro" id="IPR011324">
    <property type="entry name" value="Cytotoxic_necrot_fac-like_cat"/>
</dbReference>
<accession>A0ABV0CPV5</accession>
<evidence type="ECO:0000256" key="2">
    <source>
        <dbReference type="ARBA" id="ARBA00022801"/>
    </source>
</evidence>
<dbReference type="EC" id="3.5.1.44" evidence="3"/>
<keyword evidence="6" id="KW-1185">Reference proteome</keyword>
<feature type="region of interest" description="Disordered" evidence="4">
    <location>
        <begin position="1"/>
        <end position="44"/>
    </location>
</feature>
<dbReference type="Proteomes" id="UP001405405">
    <property type="component" value="Unassembled WGS sequence"/>
</dbReference>